<dbReference type="EMBL" id="CP034346">
    <property type="protein sequence ID" value="AZS15668.1"/>
    <property type="molecule type" value="Genomic_DNA"/>
</dbReference>
<comment type="similarity">
    <text evidence="16">Belongs to the SEDS family. FtsW subfamily.</text>
</comment>
<evidence type="ECO:0000256" key="11">
    <source>
        <dbReference type="ARBA" id="ARBA00023136"/>
    </source>
</evidence>
<keyword evidence="24" id="KW-1185">Reference proteome</keyword>
<evidence type="ECO:0000256" key="2">
    <source>
        <dbReference type="ARBA" id="ARBA00004752"/>
    </source>
</evidence>
<dbReference type="PANTHER" id="PTHR30474">
    <property type="entry name" value="CELL CYCLE PROTEIN"/>
    <property type="match status" value="1"/>
</dbReference>
<keyword evidence="12" id="KW-0131">Cell cycle</keyword>
<proteinExistence type="inferred from homology"/>
<evidence type="ECO:0000313" key="24">
    <source>
        <dbReference type="Proteomes" id="UP000270678"/>
    </source>
</evidence>
<feature type="transmembrane region" description="Helical" evidence="22">
    <location>
        <begin position="340"/>
        <end position="360"/>
    </location>
</feature>
<protein>
    <recommendedName>
        <fullName evidence="17">Probable peptidoglycan glycosyltransferase FtsW</fullName>
        <ecNumber evidence="19">2.4.99.28</ecNumber>
    </recommendedName>
    <alternativeName>
        <fullName evidence="18">Cell division protein FtsW</fullName>
    </alternativeName>
    <alternativeName>
        <fullName evidence="15">Cell wall polymerase</fullName>
    </alternativeName>
    <alternativeName>
        <fullName evidence="14">Peptidoglycan polymerase</fullName>
    </alternativeName>
</protein>
<dbReference type="AlphaFoldDB" id="A0A3S9UZD6"/>
<feature type="transmembrane region" description="Helical" evidence="22">
    <location>
        <begin position="50"/>
        <end position="71"/>
    </location>
</feature>
<feature type="transmembrane region" description="Helical" evidence="22">
    <location>
        <begin position="103"/>
        <end position="126"/>
    </location>
</feature>
<evidence type="ECO:0000256" key="16">
    <source>
        <dbReference type="ARBA" id="ARBA00038053"/>
    </source>
</evidence>
<dbReference type="GO" id="GO:0008360">
    <property type="term" value="P:regulation of cell shape"/>
    <property type="evidence" value="ECO:0007669"/>
    <property type="project" value="UniProtKB-KW"/>
</dbReference>
<evidence type="ECO:0000256" key="20">
    <source>
        <dbReference type="ARBA" id="ARBA00049902"/>
    </source>
</evidence>
<feature type="transmembrane region" description="Helical" evidence="22">
    <location>
        <begin position="78"/>
        <end position="97"/>
    </location>
</feature>
<dbReference type="NCBIfam" id="TIGR02614">
    <property type="entry name" value="ftsW"/>
    <property type="match status" value="1"/>
</dbReference>
<keyword evidence="5" id="KW-0328">Glycosyltransferase</keyword>
<feature type="transmembrane region" description="Helical" evidence="22">
    <location>
        <begin position="163"/>
        <end position="180"/>
    </location>
</feature>
<keyword evidence="11 22" id="KW-0472">Membrane</keyword>
<dbReference type="GO" id="GO:0015648">
    <property type="term" value="F:lipid-linked peptidoglycan transporter activity"/>
    <property type="evidence" value="ECO:0007669"/>
    <property type="project" value="TreeGrafter"/>
</dbReference>
<dbReference type="GO" id="GO:0008955">
    <property type="term" value="F:peptidoglycan glycosyltransferase activity"/>
    <property type="evidence" value="ECO:0007669"/>
    <property type="project" value="UniProtKB-EC"/>
</dbReference>
<comment type="pathway">
    <text evidence="2">Cell wall biogenesis; peptidoglycan biosynthesis.</text>
</comment>
<evidence type="ECO:0000256" key="14">
    <source>
        <dbReference type="ARBA" id="ARBA00032370"/>
    </source>
</evidence>
<dbReference type="OrthoDB" id="9812661at2"/>
<keyword evidence="9" id="KW-0573">Peptidoglycan synthesis</keyword>
<evidence type="ECO:0000256" key="19">
    <source>
        <dbReference type="ARBA" id="ARBA00044770"/>
    </source>
</evidence>
<evidence type="ECO:0000256" key="15">
    <source>
        <dbReference type="ARBA" id="ARBA00033270"/>
    </source>
</evidence>
<dbReference type="GO" id="GO:0009252">
    <property type="term" value="P:peptidoglycan biosynthetic process"/>
    <property type="evidence" value="ECO:0007669"/>
    <property type="project" value="UniProtKB-KW"/>
</dbReference>
<evidence type="ECO:0000256" key="22">
    <source>
        <dbReference type="SAM" id="Phobius"/>
    </source>
</evidence>
<dbReference type="Proteomes" id="UP000270678">
    <property type="component" value="Chromosome"/>
</dbReference>
<feature type="transmembrane region" description="Helical" evidence="22">
    <location>
        <begin position="187"/>
        <end position="207"/>
    </location>
</feature>
<comment type="function">
    <text evidence="21">Peptidoglycan polymerase that is essential for cell division.</text>
</comment>
<evidence type="ECO:0000256" key="9">
    <source>
        <dbReference type="ARBA" id="ARBA00022984"/>
    </source>
</evidence>
<feature type="transmembrane region" description="Helical" evidence="22">
    <location>
        <begin position="138"/>
        <end position="157"/>
    </location>
</feature>
<feature type="transmembrane region" description="Helical" evidence="22">
    <location>
        <begin position="301"/>
        <end position="320"/>
    </location>
</feature>
<keyword evidence="10 22" id="KW-1133">Transmembrane helix</keyword>
<dbReference type="PANTHER" id="PTHR30474:SF2">
    <property type="entry name" value="PEPTIDOGLYCAN GLYCOSYLTRANSFERASE FTSW-RELATED"/>
    <property type="match status" value="1"/>
</dbReference>
<reference evidence="24" key="1">
    <citation type="submission" date="2018-12" db="EMBL/GenBank/DDBJ databases">
        <title>Complete genome sequence of Paenibacillus sp. MBLB1234.</title>
        <authorList>
            <person name="Nam Y.-D."/>
            <person name="Kang J."/>
            <person name="Chung W.-H."/>
            <person name="Park Y.S."/>
        </authorList>
    </citation>
    <scope>NUCLEOTIDE SEQUENCE [LARGE SCALE GENOMIC DNA]</scope>
    <source>
        <strain evidence="24">MBLB1234</strain>
    </source>
</reference>
<evidence type="ECO:0000256" key="12">
    <source>
        <dbReference type="ARBA" id="ARBA00023306"/>
    </source>
</evidence>
<dbReference type="RefSeq" id="WP_126999534.1">
    <property type="nucleotide sequence ID" value="NZ_CP034346.1"/>
</dbReference>
<evidence type="ECO:0000256" key="7">
    <source>
        <dbReference type="ARBA" id="ARBA00022692"/>
    </source>
</evidence>
<gene>
    <name evidence="23" type="primary">ftsW</name>
    <name evidence="23" type="ORF">EI981_15280</name>
</gene>
<evidence type="ECO:0000256" key="18">
    <source>
        <dbReference type="ARBA" id="ARBA00041418"/>
    </source>
</evidence>
<evidence type="ECO:0000256" key="21">
    <source>
        <dbReference type="ARBA" id="ARBA00049966"/>
    </source>
</evidence>
<evidence type="ECO:0000256" key="8">
    <source>
        <dbReference type="ARBA" id="ARBA00022960"/>
    </source>
</evidence>
<organism evidence="23 24">
    <name type="scientific">Paenibacillus lutimineralis</name>
    <dbReference type="NCBI Taxonomy" id="2707005"/>
    <lineage>
        <taxon>Bacteria</taxon>
        <taxon>Bacillati</taxon>
        <taxon>Bacillota</taxon>
        <taxon>Bacilli</taxon>
        <taxon>Bacillales</taxon>
        <taxon>Paenibacillaceae</taxon>
        <taxon>Paenibacillus</taxon>
    </lineage>
</organism>
<comment type="subcellular location">
    <subcellularLocation>
        <location evidence="1">Cell membrane</location>
        <topology evidence="1">Multi-pass membrane protein</topology>
    </subcellularLocation>
</comment>
<evidence type="ECO:0000256" key="17">
    <source>
        <dbReference type="ARBA" id="ARBA00041185"/>
    </source>
</evidence>
<evidence type="ECO:0000256" key="5">
    <source>
        <dbReference type="ARBA" id="ARBA00022676"/>
    </source>
</evidence>
<keyword evidence="6" id="KW-0808">Transferase</keyword>
<dbReference type="InterPro" id="IPR001182">
    <property type="entry name" value="FtsW/RodA"/>
</dbReference>
<dbReference type="EC" id="2.4.99.28" evidence="19"/>
<name>A0A3S9UZD6_9BACL</name>
<evidence type="ECO:0000256" key="3">
    <source>
        <dbReference type="ARBA" id="ARBA00022475"/>
    </source>
</evidence>
<evidence type="ECO:0000256" key="10">
    <source>
        <dbReference type="ARBA" id="ARBA00022989"/>
    </source>
</evidence>
<dbReference type="Pfam" id="PF01098">
    <property type="entry name" value="FTSW_RODA_SPOVE"/>
    <property type="match status" value="1"/>
</dbReference>
<dbReference type="GO" id="GO:0071555">
    <property type="term" value="P:cell wall organization"/>
    <property type="evidence" value="ECO:0007669"/>
    <property type="project" value="UniProtKB-KW"/>
</dbReference>
<keyword evidence="3" id="KW-1003">Cell membrane</keyword>
<accession>A0A3S9UZD6</accession>
<dbReference type="GO" id="GO:0032153">
    <property type="term" value="C:cell division site"/>
    <property type="evidence" value="ECO:0007669"/>
    <property type="project" value="TreeGrafter"/>
</dbReference>
<dbReference type="GO" id="GO:0005886">
    <property type="term" value="C:plasma membrane"/>
    <property type="evidence" value="ECO:0007669"/>
    <property type="project" value="UniProtKB-SubCell"/>
</dbReference>
<keyword evidence="7 22" id="KW-0812">Transmembrane</keyword>
<feature type="transmembrane region" description="Helical" evidence="22">
    <location>
        <begin position="12"/>
        <end position="38"/>
    </location>
</feature>
<evidence type="ECO:0000256" key="13">
    <source>
        <dbReference type="ARBA" id="ARBA00023316"/>
    </source>
</evidence>
<keyword evidence="13" id="KW-0961">Cell wall biogenesis/degradation</keyword>
<feature type="transmembrane region" description="Helical" evidence="22">
    <location>
        <begin position="263"/>
        <end position="289"/>
    </location>
</feature>
<dbReference type="InterPro" id="IPR013437">
    <property type="entry name" value="FtsW"/>
</dbReference>
<keyword evidence="8" id="KW-0133">Cell shape</keyword>
<dbReference type="GO" id="GO:0051301">
    <property type="term" value="P:cell division"/>
    <property type="evidence" value="ECO:0007669"/>
    <property type="project" value="UniProtKB-KW"/>
</dbReference>
<keyword evidence="4" id="KW-0132">Cell division</keyword>
<evidence type="ECO:0000256" key="4">
    <source>
        <dbReference type="ARBA" id="ARBA00022618"/>
    </source>
</evidence>
<sequence length="371" mass="41062">MSSKTRGRPDFLLLFVTVFLVGFGLIMIFSASSSIAIIKHNSPWHYVMKQGVFALIGLFVMLIFMCIPYTWWKKATPVLLILSIITLVLVLFAGNDINGARRWFVLGGINLQPAEFAKLSIILYMANLVSRKGENIRNFRRGLLPILAVVGLVLLLVMKQPDFGTVLILFFIALTILVVGGVDLRHLFLLSLILIPIFVYLAVSQSYRLQRITTFLNPMSNPQSSDYQLIQSLYALGHGGLSGTGLGGSIQKLFYLPEAHTDFIFAVIGEELGFIGTSLLMFVFFIFIWRGYTTAIRCDDSFGLLLGVGIVMMIFIQIVLNIGGVTGCLPITGLPLPLVSYGGSSLILCLASTGILLNISRYNSYRRQEKD</sequence>
<comment type="catalytic activity">
    <reaction evidence="20">
        <text>[GlcNAc-(1-&gt;4)-Mur2Ac(oyl-L-Ala-gamma-D-Glu-L-Lys-D-Ala-D-Ala)](n)-di-trans,octa-cis-undecaprenyl diphosphate + beta-D-GlcNAc-(1-&gt;4)-Mur2Ac(oyl-L-Ala-gamma-D-Glu-L-Lys-D-Ala-D-Ala)-di-trans,octa-cis-undecaprenyl diphosphate = [GlcNAc-(1-&gt;4)-Mur2Ac(oyl-L-Ala-gamma-D-Glu-L-Lys-D-Ala-D-Ala)](n+1)-di-trans,octa-cis-undecaprenyl diphosphate + di-trans,octa-cis-undecaprenyl diphosphate + H(+)</text>
        <dbReference type="Rhea" id="RHEA:23708"/>
        <dbReference type="Rhea" id="RHEA-COMP:9602"/>
        <dbReference type="Rhea" id="RHEA-COMP:9603"/>
        <dbReference type="ChEBI" id="CHEBI:15378"/>
        <dbReference type="ChEBI" id="CHEBI:58405"/>
        <dbReference type="ChEBI" id="CHEBI:60033"/>
        <dbReference type="ChEBI" id="CHEBI:78435"/>
        <dbReference type="EC" id="2.4.99.28"/>
    </reaction>
</comment>
<evidence type="ECO:0000256" key="6">
    <source>
        <dbReference type="ARBA" id="ARBA00022679"/>
    </source>
</evidence>
<dbReference type="KEGG" id="plut:EI981_15280"/>
<evidence type="ECO:0000313" key="23">
    <source>
        <dbReference type="EMBL" id="AZS15668.1"/>
    </source>
</evidence>
<evidence type="ECO:0000256" key="1">
    <source>
        <dbReference type="ARBA" id="ARBA00004651"/>
    </source>
</evidence>